<gene>
    <name evidence="2" type="ORF">G6M46_12730</name>
</gene>
<comment type="caution">
    <text evidence="2">The sequence shown here is derived from an EMBL/GenBank/DDBJ whole genome shotgun (WGS) entry which is preliminary data.</text>
</comment>
<reference evidence="2" key="1">
    <citation type="journal article" date="2020" name="Science">
        <title>Unexpected conservation and global transmission of agrobacterial virulence plasmids.</title>
        <authorList>
            <person name="Weisberg A.J."/>
            <person name="Davis E.W. 2nd"/>
            <person name="Tabima J."/>
            <person name="Belcher M.S."/>
            <person name="Miller M."/>
            <person name="Kuo C.H."/>
            <person name="Loper J.E."/>
            <person name="Grunwald N.J."/>
            <person name="Putnam M.L."/>
            <person name="Chang J.H."/>
        </authorList>
    </citation>
    <scope>NUCLEOTIDE SEQUENCE</scope>
    <source>
        <strain evidence="2">17-1853-1a</strain>
    </source>
</reference>
<dbReference type="EMBL" id="JAAMAY010000021">
    <property type="protein sequence ID" value="NTC29027.1"/>
    <property type="molecule type" value="Genomic_DNA"/>
</dbReference>
<dbReference type="Proteomes" id="UP000702952">
    <property type="component" value="Unassembled WGS sequence"/>
</dbReference>
<dbReference type="Gene3D" id="3.90.190.10">
    <property type="entry name" value="Protein tyrosine phosphatase superfamily"/>
    <property type="match status" value="1"/>
</dbReference>
<evidence type="ECO:0000259" key="1">
    <source>
        <dbReference type="PROSITE" id="PS50056"/>
    </source>
</evidence>
<evidence type="ECO:0000313" key="2">
    <source>
        <dbReference type="EMBL" id="NTC29027.1"/>
    </source>
</evidence>
<dbReference type="InterPro" id="IPR026893">
    <property type="entry name" value="Tyr/Ser_Pase_IphP-type"/>
</dbReference>
<proteinExistence type="predicted"/>
<dbReference type="GO" id="GO:0004721">
    <property type="term" value="F:phosphoprotein phosphatase activity"/>
    <property type="evidence" value="ECO:0007669"/>
    <property type="project" value="InterPro"/>
</dbReference>
<dbReference type="PROSITE" id="PS00383">
    <property type="entry name" value="TYR_PHOSPHATASE_1"/>
    <property type="match status" value="1"/>
</dbReference>
<accession>A0AA44F4A1</accession>
<evidence type="ECO:0000313" key="3">
    <source>
        <dbReference type="Proteomes" id="UP000702952"/>
    </source>
</evidence>
<organism evidence="2 3">
    <name type="scientific">Agrobacterium tumefaciens</name>
    <dbReference type="NCBI Taxonomy" id="358"/>
    <lineage>
        <taxon>Bacteria</taxon>
        <taxon>Pseudomonadati</taxon>
        <taxon>Pseudomonadota</taxon>
        <taxon>Alphaproteobacteria</taxon>
        <taxon>Hyphomicrobiales</taxon>
        <taxon>Rhizobiaceae</taxon>
        <taxon>Rhizobium/Agrobacterium group</taxon>
        <taxon>Agrobacterium</taxon>
        <taxon>Agrobacterium tumefaciens complex</taxon>
    </lineage>
</organism>
<feature type="domain" description="Tyrosine specific protein phosphatases" evidence="1">
    <location>
        <begin position="100"/>
        <end position="171"/>
    </location>
</feature>
<dbReference type="InterPro" id="IPR000387">
    <property type="entry name" value="Tyr_Pase_dom"/>
</dbReference>
<dbReference type="CDD" id="cd14529">
    <property type="entry name" value="TpbA-like"/>
    <property type="match status" value="1"/>
</dbReference>
<dbReference type="InterPro" id="IPR029021">
    <property type="entry name" value="Prot-tyrosine_phosphatase-like"/>
</dbReference>
<name>A0AA44F4A1_AGRTU</name>
<sequence>MHKVVNCFGLSFAAAGIAIGGYLGGLQLAGNFHEVKAGELYRSNQPSATQIARYSGEYGIKTIINLRGGNEGDKWYQEEKTAADHLGLTHIDFPMSASKQLTLAESNRLIEIMRNAPKPILIHCRSGADRTGLASVIYLNRIAGEDEDIAENQLSIRYGHIGIPYLSGTYAMDETWSKLETAFGI</sequence>
<dbReference type="PROSITE" id="PS50056">
    <property type="entry name" value="TYR_PHOSPHATASE_2"/>
    <property type="match status" value="1"/>
</dbReference>
<dbReference type="SUPFAM" id="SSF52799">
    <property type="entry name" value="(Phosphotyrosine protein) phosphatases II"/>
    <property type="match status" value="1"/>
</dbReference>
<dbReference type="InterPro" id="IPR016130">
    <property type="entry name" value="Tyr_Pase_AS"/>
</dbReference>
<protein>
    <submittedName>
        <fullName evidence="2">Dual specificity protein phosphatase family protein</fullName>
    </submittedName>
</protein>
<dbReference type="RefSeq" id="WP_065660645.1">
    <property type="nucleotide sequence ID" value="NZ_CP123840.1"/>
</dbReference>
<dbReference type="AlphaFoldDB" id="A0AA44F4A1"/>
<dbReference type="Pfam" id="PF13350">
    <property type="entry name" value="Y_phosphatase3"/>
    <property type="match status" value="1"/>
</dbReference>